<accession>A0A0G0M786</accession>
<dbReference type="Proteomes" id="UP000033881">
    <property type="component" value="Unassembled WGS sequence"/>
</dbReference>
<reference evidence="1 2" key="1">
    <citation type="journal article" date="2015" name="Nature">
        <title>rRNA introns, odd ribosomes, and small enigmatic genomes across a large radiation of phyla.</title>
        <authorList>
            <person name="Brown C.T."/>
            <person name="Hug L.A."/>
            <person name="Thomas B.C."/>
            <person name="Sharon I."/>
            <person name="Castelle C.J."/>
            <person name="Singh A."/>
            <person name="Wilkins M.J."/>
            <person name="Williams K.H."/>
            <person name="Banfield J.F."/>
        </authorList>
    </citation>
    <scope>NUCLEOTIDE SEQUENCE [LARGE SCALE GENOMIC DNA]</scope>
</reference>
<feature type="non-terminal residue" evidence="1">
    <location>
        <position position="69"/>
    </location>
</feature>
<evidence type="ECO:0000313" key="1">
    <source>
        <dbReference type="EMBL" id="KKR00019.1"/>
    </source>
</evidence>
<proteinExistence type="predicted"/>
<organism evidence="1 2">
    <name type="scientific">Candidatus Woesebacteria bacterium GW2011_GWB1_39_12</name>
    <dbReference type="NCBI Taxonomy" id="1618574"/>
    <lineage>
        <taxon>Bacteria</taxon>
        <taxon>Candidatus Woeseibacteriota</taxon>
    </lineage>
</organism>
<dbReference type="STRING" id="1618574.UT24_C0018G0001"/>
<gene>
    <name evidence="1" type="ORF">UT24_C0018G0001</name>
</gene>
<evidence type="ECO:0000313" key="2">
    <source>
        <dbReference type="Proteomes" id="UP000033881"/>
    </source>
</evidence>
<sequence>MSVQNLLKLAEVCESSEEYEVADILLSESMGRKIVQAQGNLNPDQDQDIDFGSAILNAAFQRFKMTPKG</sequence>
<protein>
    <submittedName>
        <fullName evidence="1">Uncharacterized protein</fullName>
    </submittedName>
</protein>
<dbReference type="AlphaFoldDB" id="A0A0G0M786"/>
<name>A0A0G0M786_9BACT</name>
<comment type="caution">
    <text evidence="1">The sequence shown here is derived from an EMBL/GenBank/DDBJ whole genome shotgun (WGS) entry which is preliminary data.</text>
</comment>
<dbReference type="EMBL" id="LBWB01000018">
    <property type="protein sequence ID" value="KKR00019.1"/>
    <property type="molecule type" value="Genomic_DNA"/>
</dbReference>